<dbReference type="KEGG" id="pbap:Pla133_34790"/>
<evidence type="ECO:0000313" key="2">
    <source>
        <dbReference type="EMBL" id="QDU68383.1"/>
    </source>
</evidence>
<feature type="chain" id="PRO_5021988645" evidence="1">
    <location>
        <begin position="28"/>
        <end position="150"/>
    </location>
</feature>
<protein>
    <submittedName>
        <fullName evidence="2">Uncharacterized protein</fullName>
    </submittedName>
</protein>
<evidence type="ECO:0000256" key="1">
    <source>
        <dbReference type="SAM" id="SignalP"/>
    </source>
</evidence>
<dbReference type="RefSeq" id="WP_145168440.1">
    <property type="nucleotide sequence ID" value="NZ_CP036287.1"/>
</dbReference>
<gene>
    <name evidence="2" type="ORF">Pla133_34790</name>
</gene>
<dbReference type="AlphaFoldDB" id="A0A518BN66"/>
<feature type="signal peptide" evidence="1">
    <location>
        <begin position="1"/>
        <end position="27"/>
    </location>
</feature>
<evidence type="ECO:0000313" key="3">
    <source>
        <dbReference type="Proteomes" id="UP000316921"/>
    </source>
</evidence>
<dbReference type="Proteomes" id="UP000316921">
    <property type="component" value="Chromosome"/>
</dbReference>
<proteinExistence type="predicted"/>
<keyword evidence="1" id="KW-0732">Signal</keyword>
<organism evidence="2 3">
    <name type="scientific">Engelhardtia mirabilis</name>
    <dbReference type="NCBI Taxonomy" id="2528011"/>
    <lineage>
        <taxon>Bacteria</taxon>
        <taxon>Pseudomonadati</taxon>
        <taxon>Planctomycetota</taxon>
        <taxon>Planctomycetia</taxon>
        <taxon>Planctomycetia incertae sedis</taxon>
        <taxon>Engelhardtia</taxon>
    </lineage>
</organism>
<dbReference type="EMBL" id="CP036287">
    <property type="protein sequence ID" value="QDU68383.1"/>
    <property type="molecule type" value="Genomic_DNA"/>
</dbReference>
<keyword evidence="3" id="KW-1185">Reference proteome</keyword>
<reference evidence="2 3" key="1">
    <citation type="submission" date="2019-02" db="EMBL/GenBank/DDBJ databases">
        <title>Deep-cultivation of Planctomycetes and their phenomic and genomic characterization uncovers novel biology.</title>
        <authorList>
            <person name="Wiegand S."/>
            <person name="Jogler M."/>
            <person name="Boedeker C."/>
            <person name="Pinto D."/>
            <person name="Vollmers J."/>
            <person name="Rivas-Marin E."/>
            <person name="Kohn T."/>
            <person name="Peeters S.H."/>
            <person name="Heuer A."/>
            <person name="Rast P."/>
            <person name="Oberbeckmann S."/>
            <person name="Bunk B."/>
            <person name="Jeske O."/>
            <person name="Meyerdierks A."/>
            <person name="Storesund J.E."/>
            <person name="Kallscheuer N."/>
            <person name="Luecker S."/>
            <person name="Lage O.M."/>
            <person name="Pohl T."/>
            <person name="Merkel B.J."/>
            <person name="Hornburger P."/>
            <person name="Mueller R.-W."/>
            <person name="Bruemmer F."/>
            <person name="Labrenz M."/>
            <person name="Spormann A.M."/>
            <person name="Op den Camp H."/>
            <person name="Overmann J."/>
            <person name="Amann R."/>
            <person name="Jetten M.S.M."/>
            <person name="Mascher T."/>
            <person name="Medema M.H."/>
            <person name="Devos D.P."/>
            <person name="Kaster A.-K."/>
            <person name="Ovreas L."/>
            <person name="Rohde M."/>
            <person name="Galperin M.Y."/>
            <person name="Jogler C."/>
        </authorList>
    </citation>
    <scope>NUCLEOTIDE SEQUENCE [LARGE SCALE GENOMIC DNA]</scope>
    <source>
        <strain evidence="2 3">Pla133</strain>
    </source>
</reference>
<name>A0A518BN66_9BACT</name>
<accession>A0A518BN66</accession>
<sequence length="150" mass="15968" precursor="true">MNRSLVFPVSFLAAVSVGFGIAAIASAQVTGGPSQVTFTIKCGEDDQGSGRFEIVGEKCSGSPNSDKKFEALDDANTAWSQTFGCYCENEPSATCEKTFAPAEPFSASDLDPGGDCTYEHIGACPDNKYKHLHRVTCVKFIAWTLSCSDC</sequence>